<gene>
    <name evidence="1" type="ORF">ADL15_07905</name>
</gene>
<keyword evidence="2" id="KW-1185">Reference proteome</keyword>
<dbReference type="Pfam" id="PF04075">
    <property type="entry name" value="F420H2_quin_red"/>
    <property type="match status" value="1"/>
</dbReference>
<accession>A0A0X3V6N5</accession>
<evidence type="ECO:0000313" key="2">
    <source>
        <dbReference type="Proteomes" id="UP000053244"/>
    </source>
</evidence>
<protein>
    <recommendedName>
        <fullName evidence="3">Nitroreductase</fullName>
    </recommendedName>
</protein>
<evidence type="ECO:0000313" key="1">
    <source>
        <dbReference type="EMBL" id="KUL40097.1"/>
    </source>
</evidence>
<evidence type="ECO:0008006" key="3">
    <source>
        <dbReference type="Google" id="ProtNLM"/>
    </source>
</evidence>
<dbReference type="InterPro" id="IPR012349">
    <property type="entry name" value="Split_barrel_FMN-bd"/>
</dbReference>
<comment type="caution">
    <text evidence="1">The sequence shown here is derived from an EMBL/GenBank/DDBJ whole genome shotgun (WGS) entry which is preliminary data.</text>
</comment>
<dbReference type="InterPro" id="IPR004378">
    <property type="entry name" value="F420H2_quin_Rdtase"/>
</dbReference>
<dbReference type="EMBL" id="LLZH01000036">
    <property type="protein sequence ID" value="KUL40097.1"/>
    <property type="molecule type" value="Genomic_DNA"/>
</dbReference>
<dbReference type="RefSeq" id="WP_067686330.1">
    <property type="nucleotide sequence ID" value="NZ_LLZH01000036.1"/>
</dbReference>
<sequence length="150" mass="16592">MNLRRWMYRGGRPNTLARLLNRISAAQFGAGFLAPPAWVTLEVTGRRSGKPVSLPLVVTTYEDQRFLVSMLGPRANWVANVRAAHGQAVLRHGTTERVRLIEVDPVVTAPILRGYLAVAPGARAHFPIARTAPLAEFERIAPDYPVFRIA</sequence>
<reference evidence="1 2" key="1">
    <citation type="submission" date="2015-10" db="EMBL/GenBank/DDBJ databases">
        <authorList>
            <person name="Gilbert D.G."/>
        </authorList>
    </citation>
    <scope>NUCLEOTIDE SEQUENCE [LARGE SCALE GENOMIC DNA]</scope>
    <source>
        <strain evidence="1 2">NRRL B-16712</strain>
    </source>
</reference>
<organism evidence="1 2">
    <name type="scientific">Actinoplanes awajinensis subsp. mycoplanecinus</name>
    <dbReference type="NCBI Taxonomy" id="135947"/>
    <lineage>
        <taxon>Bacteria</taxon>
        <taxon>Bacillati</taxon>
        <taxon>Actinomycetota</taxon>
        <taxon>Actinomycetes</taxon>
        <taxon>Micromonosporales</taxon>
        <taxon>Micromonosporaceae</taxon>
        <taxon>Actinoplanes</taxon>
    </lineage>
</organism>
<dbReference type="GO" id="GO:0016491">
    <property type="term" value="F:oxidoreductase activity"/>
    <property type="evidence" value="ECO:0007669"/>
    <property type="project" value="InterPro"/>
</dbReference>
<dbReference type="Proteomes" id="UP000053244">
    <property type="component" value="Unassembled WGS sequence"/>
</dbReference>
<name>A0A0X3V6N5_9ACTN</name>
<dbReference type="Gene3D" id="2.30.110.10">
    <property type="entry name" value="Electron Transport, Fmn-binding Protein, Chain A"/>
    <property type="match status" value="1"/>
</dbReference>
<proteinExistence type="predicted"/>
<dbReference type="AlphaFoldDB" id="A0A0X3V6N5"/>